<dbReference type="GO" id="GO:0034204">
    <property type="term" value="P:lipid translocation"/>
    <property type="evidence" value="ECO:0007669"/>
    <property type="project" value="TreeGrafter"/>
</dbReference>
<protein>
    <recommendedName>
        <fullName evidence="8">Probable lipid II flippase MurJ</fullName>
    </recommendedName>
</protein>
<feature type="transmembrane region" description="Helical" evidence="8">
    <location>
        <begin position="244"/>
        <end position="266"/>
    </location>
</feature>
<keyword evidence="8 9" id="KW-0961">Cell wall biogenesis/degradation</keyword>
<feature type="transmembrane region" description="Helical" evidence="8">
    <location>
        <begin position="388"/>
        <end position="409"/>
    </location>
</feature>
<keyword evidence="4 8" id="KW-0133">Cell shape</keyword>
<comment type="caution">
    <text evidence="10">The sequence shown here is derived from an EMBL/GenBank/DDBJ whole genome shotgun (WGS) entry which is preliminary data.</text>
</comment>
<dbReference type="PANTHER" id="PTHR47019">
    <property type="entry name" value="LIPID II FLIPPASE MURJ"/>
    <property type="match status" value="1"/>
</dbReference>
<evidence type="ECO:0000313" key="11">
    <source>
        <dbReference type="Proteomes" id="UP000034154"/>
    </source>
</evidence>
<feature type="transmembrane region" description="Helical" evidence="8">
    <location>
        <begin position="415"/>
        <end position="436"/>
    </location>
</feature>
<dbReference type="GO" id="GO:0005886">
    <property type="term" value="C:plasma membrane"/>
    <property type="evidence" value="ECO:0007669"/>
    <property type="project" value="UniProtKB-SubCell"/>
</dbReference>
<keyword evidence="3 8" id="KW-0812">Transmembrane</keyword>
<evidence type="ECO:0000256" key="9">
    <source>
        <dbReference type="PIRNR" id="PIRNR002869"/>
    </source>
</evidence>
<comment type="pathway">
    <text evidence="8">Cell wall biogenesis; peptidoglycan biosynthesis.</text>
</comment>
<dbReference type="Proteomes" id="UP000034154">
    <property type="component" value="Unassembled WGS sequence"/>
</dbReference>
<dbReference type="UniPathway" id="UPA00219"/>
<evidence type="ECO:0000256" key="6">
    <source>
        <dbReference type="ARBA" id="ARBA00022989"/>
    </source>
</evidence>
<reference evidence="10 11" key="1">
    <citation type="journal article" date="2015" name="Nature">
        <title>rRNA introns, odd ribosomes, and small enigmatic genomes across a large radiation of phyla.</title>
        <authorList>
            <person name="Brown C.T."/>
            <person name="Hug L.A."/>
            <person name="Thomas B.C."/>
            <person name="Sharon I."/>
            <person name="Castelle C.J."/>
            <person name="Singh A."/>
            <person name="Wilkins M.J."/>
            <person name="Williams K.H."/>
            <person name="Banfield J.F."/>
        </authorList>
    </citation>
    <scope>NUCLEOTIDE SEQUENCE [LARGE SCALE GENOMIC DNA]</scope>
</reference>
<dbReference type="HAMAP" id="MF_02078">
    <property type="entry name" value="MurJ_MviN"/>
    <property type="match status" value="1"/>
</dbReference>
<dbReference type="PIRSF" id="PIRSF002869">
    <property type="entry name" value="MviN"/>
    <property type="match status" value="1"/>
</dbReference>
<feature type="transmembrane region" description="Helical" evidence="8">
    <location>
        <begin position="355"/>
        <end position="376"/>
    </location>
</feature>
<evidence type="ECO:0000256" key="3">
    <source>
        <dbReference type="ARBA" id="ARBA00022692"/>
    </source>
</evidence>
<evidence type="ECO:0000256" key="7">
    <source>
        <dbReference type="ARBA" id="ARBA00023136"/>
    </source>
</evidence>
<evidence type="ECO:0000313" key="10">
    <source>
        <dbReference type="EMBL" id="KKT71779.1"/>
    </source>
</evidence>
<dbReference type="PRINTS" id="PR01806">
    <property type="entry name" value="VIRFACTRMVIN"/>
</dbReference>
<dbReference type="CDD" id="cd13123">
    <property type="entry name" value="MATE_MurJ_like"/>
    <property type="match status" value="1"/>
</dbReference>
<accession>A0A0G1MIG8</accession>
<keyword evidence="5 8" id="KW-0573">Peptidoglycan synthesis</keyword>
<dbReference type="InterPro" id="IPR004268">
    <property type="entry name" value="MurJ"/>
</dbReference>
<proteinExistence type="inferred from homology"/>
<feature type="transmembrane region" description="Helical" evidence="8">
    <location>
        <begin position="310"/>
        <end position="335"/>
    </location>
</feature>
<feature type="transmembrane region" description="Helical" evidence="8">
    <location>
        <begin position="278"/>
        <end position="298"/>
    </location>
</feature>
<feature type="transmembrane region" description="Helical" evidence="8">
    <location>
        <begin position="12"/>
        <end position="33"/>
    </location>
</feature>
<dbReference type="GO" id="GO:0015648">
    <property type="term" value="F:lipid-linked peptidoglycan transporter activity"/>
    <property type="evidence" value="ECO:0007669"/>
    <property type="project" value="UniProtKB-UniRule"/>
</dbReference>
<dbReference type="AlphaFoldDB" id="A0A0G1MIG8"/>
<feature type="transmembrane region" description="Helical" evidence="8">
    <location>
        <begin position="481"/>
        <end position="507"/>
    </location>
</feature>
<evidence type="ECO:0000256" key="8">
    <source>
        <dbReference type="HAMAP-Rule" id="MF_02078"/>
    </source>
</evidence>
<keyword evidence="2 8" id="KW-1003">Cell membrane</keyword>
<comment type="similarity">
    <text evidence="8 9">Belongs to the MurJ/MviN family.</text>
</comment>
<evidence type="ECO:0000256" key="1">
    <source>
        <dbReference type="ARBA" id="ARBA00004651"/>
    </source>
</evidence>
<dbReference type="NCBIfam" id="TIGR01695">
    <property type="entry name" value="murJ_mviN"/>
    <property type="match status" value="1"/>
</dbReference>
<feature type="transmembrane region" description="Helical" evidence="8">
    <location>
        <begin position="60"/>
        <end position="79"/>
    </location>
</feature>
<dbReference type="EMBL" id="LCJB01000008">
    <property type="protein sequence ID" value="KKT71779.1"/>
    <property type="molecule type" value="Genomic_DNA"/>
</dbReference>
<dbReference type="GO" id="GO:0009252">
    <property type="term" value="P:peptidoglycan biosynthetic process"/>
    <property type="evidence" value="ECO:0007669"/>
    <property type="project" value="UniProtKB-UniRule"/>
</dbReference>
<feature type="transmembrane region" description="Helical" evidence="8">
    <location>
        <begin position="138"/>
        <end position="159"/>
    </location>
</feature>
<evidence type="ECO:0000256" key="2">
    <source>
        <dbReference type="ARBA" id="ARBA00022475"/>
    </source>
</evidence>
<name>A0A0G1MIG8_9BACT</name>
<organism evidence="10 11">
    <name type="scientific">Candidatus Uhrbacteria bacterium GW2011_GWF2_44_350</name>
    <dbReference type="NCBI Taxonomy" id="1619000"/>
    <lineage>
        <taxon>Bacteria</taxon>
        <taxon>Candidatus Uhriibacteriota</taxon>
    </lineage>
</organism>
<comment type="function">
    <text evidence="8 9">Involved in peptidoglycan biosynthesis. Transports lipid-linked peptidoglycan precursors from the inner to the outer leaflet of the cytoplasmic membrane.</text>
</comment>
<feature type="transmembrane region" description="Helical" evidence="8">
    <location>
        <begin position="448"/>
        <end position="469"/>
    </location>
</feature>
<gene>
    <name evidence="8" type="primary">murJ</name>
    <name evidence="10" type="ORF">UW63_C0008G0005</name>
</gene>
<dbReference type="GO" id="GO:0071555">
    <property type="term" value="P:cell wall organization"/>
    <property type="evidence" value="ECO:0007669"/>
    <property type="project" value="UniProtKB-UniRule"/>
</dbReference>
<dbReference type="PANTHER" id="PTHR47019:SF1">
    <property type="entry name" value="LIPID II FLIPPASE MURJ"/>
    <property type="match status" value="1"/>
</dbReference>
<dbReference type="InterPro" id="IPR051050">
    <property type="entry name" value="Lipid_II_flippase_MurJ/MviN"/>
</dbReference>
<keyword evidence="7 8" id="KW-0472">Membrane</keyword>
<keyword evidence="6 8" id="KW-1133">Transmembrane helix</keyword>
<feature type="transmembrane region" description="Helical" evidence="8">
    <location>
        <begin position="166"/>
        <end position="191"/>
    </location>
</feature>
<dbReference type="GO" id="GO:0008360">
    <property type="term" value="P:regulation of cell shape"/>
    <property type="evidence" value="ECO:0007669"/>
    <property type="project" value="UniProtKB-UniRule"/>
</dbReference>
<feature type="transmembrane region" description="Helical" evidence="8">
    <location>
        <begin position="197"/>
        <end position="223"/>
    </location>
</feature>
<feature type="transmembrane region" description="Helical" evidence="8">
    <location>
        <begin position="99"/>
        <end position="118"/>
    </location>
</feature>
<comment type="subcellular location">
    <subcellularLocation>
        <location evidence="1 8">Cell membrane</location>
        <topology evidence="1 8">Multi-pass membrane protein</topology>
    </subcellularLocation>
</comment>
<dbReference type="Pfam" id="PF03023">
    <property type="entry name" value="MurJ"/>
    <property type="match status" value="1"/>
</dbReference>
<keyword evidence="8 9" id="KW-0813">Transport</keyword>
<sequence length="539" mass="58056">MALKHLNGESKTIAGAAVLLGFFSFASRIVGLVRDRILSGEFGAGDILDAYYAAFKLPDFVFNLLVVGALSAAFIPLFIKALQSKEKEAEAWRFSSNVLNLIGVFSLASAILMAIFAQPLAGLIAPGFVGEKKELVVAFTRVMLIGECFLSLSVVFGSVLQGLKRFFLYATAPIFYNLGIIIGALFLVPIFGPIGLAWGVVLGTFVHCLIQMIGVFGLGYRYQWVFNFKDRAIVEMIKMTGPRVLGLAVSQVNIVITTVLASLLPAGGLTMFNFASNIAYFPIGIIGVSYAVAIFPSLSEYAETKQIEKLISAVSSGVRQVLFLIVPCSVVFLLLRAQIVRVVVGAGKFGWEETIITADALALITIGFFALCLNFLLVRAFFALHDTLTPFIAGLISALVNVAAAWFFLSRYGVLALGGAMSFSAVVNFILLWVALRVRLGTLEETKILRSLAVITVAGLFAGLTIQAVKPLIVEYISLDTFFGVLSQGLIAGGLGLAVYLAITLVFKLPEAQTFTSALRRKFLRGYQPKETVPTTTAT</sequence>
<evidence type="ECO:0000256" key="4">
    <source>
        <dbReference type="ARBA" id="ARBA00022960"/>
    </source>
</evidence>
<evidence type="ECO:0000256" key="5">
    <source>
        <dbReference type="ARBA" id="ARBA00022984"/>
    </source>
</evidence>